<feature type="compositionally biased region" description="Low complexity" evidence="1">
    <location>
        <begin position="785"/>
        <end position="794"/>
    </location>
</feature>
<reference evidence="3" key="1">
    <citation type="journal article" date="2019" name="Plant J.">
        <title>Chlorella vulgaris genome assembly and annotation reveals the molecular basis for metabolic acclimation to high light conditions.</title>
        <authorList>
            <person name="Cecchin M."/>
            <person name="Marcolungo L."/>
            <person name="Rossato M."/>
            <person name="Girolomoni L."/>
            <person name="Cosentino E."/>
            <person name="Cuine S."/>
            <person name="Li-Beisson Y."/>
            <person name="Delledonne M."/>
            <person name="Ballottari M."/>
        </authorList>
    </citation>
    <scope>NUCLEOTIDE SEQUENCE</scope>
    <source>
        <strain evidence="3">211/11P</strain>
    </source>
</reference>
<feature type="domain" description="Rhodanese" evidence="2">
    <location>
        <begin position="174"/>
        <end position="274"/>
    </location>
</feature>
<comment type="caution">
    <text evidence="3">The sequence shown here is derived from an EMBL/GenBank/DDBJ whole genome shotgun (WGS) entry which is preliminary data.</text>
</comment>
<dbReference type="InterPro" id="IPR022111">
    <property type="entry name" value="Rhodanese_C"/>
</dbReference>
<dbReference type="PROSITE" id="PS50206">
    <property type="entry name" value="RHODANESE_3"/>
    <property type="match status" value="1"/>
</dbReference>
<dbReference type="Gene3D" id="3.30.70.100">
    <property type="match status" value="1"/>
</dbReference>
<dbReference type="Pfam" id="PF17773">
    <property type="entry name" value="UPF0176_N"/>
    <property type="match status" value="1"/>
</dbReference>
<feature type="region of interest" description="Disordered" evidence="1">
    <location>
        <begin position="563"/>
        <end position="582"/>
    </location>
</feature>
<dbReference type="PANTHER" id="PTHR43268">
    <property type="entry name" value="THIOSULFATE SULFURTRANSFERASE/RHODANESE-LIKE DOMAIN-CONTAINING PROTEIN 2"/>
    <property type="match status" value="1"/>
</dbReference>
<protein>
    <recommendedName>
        <fullName evidence="2">Rhodanese domain-containing protein</fullName>
    </recommendedName>
</protein>
<sequence>MPADGPNGSDERGVLLFYAYRDLSSTQQEVCQWYESLCSRQGLVGRVRVALDGLNATLGGSMAALRLHIDAVEARFGKGGAPIDFKLAPSDGGIQNAAATQQSGFDRLSVQACKEVVSMGLVDWQTPGSSSLPDAAGSGTGVVLPSGARHVEAAEFHSLLEQACQARSQGHDDERKETVLFDARNLYETQLGRFVAPGVEVLDPRARCFSDTPAWLEANQHRLAGRRILMACTGGVRCERSSAFLMSLGPSFQDVAQLKGGIQRYLEAFPDGGFFQGSNFVFDARGGVSSGNGTVVGRCVACSCAWGDYSHRQRCSMCRMLVLVCDACAVAQAAPHSQQQQDQPRVDNQQEQQQQLCSEQQQQQEHGERQQAQHLCELCLQRQQQQHLQQVGSACAGHRLRILCLHGFRQSGKNFEGRTHGLRRRLKDLADFVFVDAPHQLPLWIKRGTAAAANGSPPAVTDSTPAAEGPGAEGGVDQPPAAASAGVCWPAAAAELHAAAAEPAPCFSPQREKQEGAAQQHRRQRRQQGARQQQPGWRSEQQQWCQPRRAWLLTQEQYAQQQQQQQQQAMGGTEPGPCPAPAAAYADEWQFQAQTAGWQESDQELKRVLRDLGPFDGVLGLSQGAAVAGFLLARQWHEQQQQADLPSAQQQQQLQVQQQQQQGQPESLGGINSGRGCDRIGDSPPRLRFAIMCSGYRSAQQEHRRLLDAAAAAGGVALPTLHIYGSGAHDRQISDLDSAALADCFDPKQRFVIRHSSGHIIPSNKAVTGRVRNFLLHVQQAEAEAEQPQPQLQHAPREQGVCAVE</sequence>
<feature type="region of interest" description="Disordered" evidence="1">
    <location>
        <begin position="642"/>
        <end position="679"/>
    </location>
</feature>
<dbReference type="InterPro" id="IPR029058">
    <property type="entry name" value="AB_hydrolase_fold"/>
</dbReference>
<feature type="region of interest" description="Disordered" evidence="1">
    <location>
        <begin position="785"/>
        <end position="805"/>
    </location>
</feature>
<feature type="region of interest" description="Disordered" evidence="1">
    <location>
        <begin position="452"/>
        <end position="483"/>
    </location>
</feature>
<name>A0A9D4TII5_CHLVU</name>
<dbReference type="SUPFAM" id="SSF52821">
    <property type="entry name" value="Rhodanese/Cell cycle control phosphatase"/>
    <property type="match status" value="1"/>
</dbReference>
<dbReference type="Pfam" id="PF12368">
    <property type="entry name" value="Rhodanese_C"/>
    <property type="match status" value="1"/>
</dbReference>
<organism evidence="3 4">
    <name type="scientific">Chlorella vulgaris</name>
    <name type="common">Green alga</name>
    <dbReference type="NCBI Taxonomy" id="3077"/>
    <lineage>
        <taxon>Eukaryota</taxon>
        <taxon>Viridiplantae</taxon>
        <taxon>Chlorophyta</taxon>
        <taxon>core chlorophytes</taxon>
        <taxon>Trebouxiophyceae</taxon>
        <taxon>Chlorellales</taxon>
        <taxon>Chlorellaceae</taxon>
        <taxon>Chlorella clade</taxon>
        <taxon>Chlorella</taxon>
    </lineage>
</organism>
<dbReference type="EMBL" id="SIDB01000011">
    <property type="protein sequence ID" value="KAI3426290.1"/>
    <property type="molecule type" value="Genomic_DNA"/>
</dbReference>
<dbReference type="Pfam" id="PF03959">
    <property type="entry name" value="FSH1"/>
    <property type="match status" value="2"/>
</dbReference>
<dbReference type="InterPro" id="IPR040503">
    <property type="entry name" value="TRHO_N"/>
</dbReference>
<keyword evidence="4" id="KW-1185">Reference proteome</keyword>
<feature type="compositionally biased region" description="Low complexity" evidence="1">
    <location>
        <begin position="642"/>
        <end position="664"/>
    </location>
</feature>
<accession>A0A9D4TII5</accession>
<dbReference type="InterPro" id="IPR001763">
    <property type="entry name" value="Rhodanese-like_dom"/>
</dbReference>
<proteinExistence type="predicted"/>
<dbReference type="Gene3D" id="3.40.50.1820">
    <property type="entry name" value="alpha/beta hydrolase"/>
    <property type="match status" value="1"/>
</dbReference>
<evidence type="ECO:0000259" key="2">
    <source>
        <dbReference type="PROSITE" id="PS50206"/>
    </source>
</evidence>
<dbReference type="Proteomes" id="UP001055712">
    <property type="component" value="Unassembled WGS sequence"/>
</dbReference>
<dbReference type="InterPro" id="IPR020936">
    <property type="entry name" value="TrhO"/>
</dbReference>
<dbReference type="PANTHER" id="PTHR43268:SF6">
    <property type="entry name" value="THIOSULFATE SULFURTRANSFERASE_RHODANESE-LIKE DOMAIN-CONTAINING PROTEIN 2"/>
    <property type="match status" value="1"/>
</dbReference>
<dbReference type="InterPro" id="IPR036873">
    <property type="entry name" value="Rhodanese-like_dom_sf"/>
</dbReference>
<dbReference type="Gene3D" id="3.40.250.10">
    <property type="entry name" value="Rhodanese-like domain"/>
    <property type="match status" value="1"/>
</dbReference>
<reference evidence="3" key="2">
    <citation type="submission" date="2020-11" db="EMBL/GenBank/DDBJ databases">
        <authorList>
            <person name="Cecchin M."/>
            <person name="Marcolungo L."/>
            <person name="Rossato M."/>
            <person name="Girolomoni L."/>
            <person name="Cosentino E."/>
            <person name="Cuine S."/>
            <person name="Li-Beisson Y."/>
            <person name="Delledonne M."/>
            <person name="Ballottari M."/>
        </authorList>
    </citation>
    <scope>NUCLEOTIDE SEQUENCE</scope>
    <source>
        <strain evidence="3">211/11P</strain>
        <tissue evidence="3">Whole cell</tissue>
    </source>
</reference>
<evidence type="ECO:0000313" key="4">
    <source>
        <dbReference type="Proteomes" id="UP001055712"/>
    </source>
</evidence>
<evidence type="ECO:0000256" key="1">
    <source>
        <dbReference type="SAM" id="MobiDB-lite"/>
    </source>
</evidence>
<feature type="compositionally biased region" description="Low complexity" evidence="1">
    <location>
        <begin position="529"/>
        <end position="538"/>
    </location>
</feature>
<dbReference type="OrthoDB" id="25002at2759"/>
<dbReference type="AlphaFoldDB" id="A0A9D4TII5"/>
<evidence type="ECO:0000313" key="3">
    <source>
        <dbReference type="EMBL" id="KAI3426290.1"/>
    </source>
</evidence>
<dbReference type="InterPro" id="IPR005645">
    <property type="entry name" value="FSH-like_dom"/>
</dbReference>
<gene>
    <name evidence="3" type="ORF">D9Q98_008663</name>
</gene>
<feature type="region of interest" description="Disordered" evidence="1">
    <location>
        <begin position="504"/>
        <end position="542"/>
    </location>
</feature>